<proteinExistence type="predicted"/>
<evidence type="ECO:0000313" key="6">
    <source>
        <dbReference type="Proteomes" id="UP000504607"/>
    </source>
</evidence>
<evidence type="ECO:0000256" key="2">
    <source>
        <dbReference type="ARBA" id="ARBA00017589"/>
    </source>
</evidence>
<dbReference type="FunFam" id="3.90.1030.20:FF:000002">
    <property type="entry name" value="DNA polymerase delta subunit"/>
    <property type="match status" value="1"/>
</dbReference>
<reference evidence="7" key="1">
    <citation type="submission" date="2025-08" db="UniProtKB">
        <authorList>
            <consortium name="RefSeq"/>
        </authorList>
    </citation>
    <scope>IDENTIFICATION</scope>
</reference>
<feature type="region of interest" description="Disordered" evidence="5">
    <location>
        <begin position="395"/>
        <end position="426"/>
    </location>
</feature>
<dbReference type="GO" id="GO:1904161">
    <property type="term" value="P:DNA synthesis involved in UV-damage excision repair"/>
    <property type="evidence" value="ECO:0007669"/>
    <property type="project" value="TreeGrafter"/>
</dbReference>
<dbReference type="GO" id="GO:0043625">
    <property type="term" value="C:delta DNA polymerase complex"/>
    <property type="evidence" value="ECO:0007669"/>
    <property type="project" value="InterPro"/>
</dbReference>
<evidence type="ECO:0000256" key="3">
    <source>
        <dbReference type="ARBA" id="ARBA00022705"/>
    </source>
</evidence>
<dbReference type="FunCoup" id="A0A6I9QWF6">
    <property type="interactions" value="152"/>
</dbReference>
<dbReference type="Pfam" id="PF09507">
    <property type="entry name" value="CDC27"/>
    <property type="match status" value="1"/>
</dbReference>
<evidence type="ECO:0000313" key="7">
    <source>
        <dbReference type="RefSeq" id="XP_010915487.1"/>
    </source>
</evidence>
<evidence type="ECO:0000256" key="5">
    <source>
        <dbReference type="SAM" id="MobiDB-lite"/>
    </source>
</evidence>
<accession>A0A6I9QWF6</accession>
<dbReference type="AlphaFoldDB" id="A0A6I9QWF6"/>
<dbReference type="PANTHER" id="PTHR17598">
    <property type="entry name" value="DNA POLYMERASE DELTA SUBUNIT 3"/>
    <property type="match status" value="1"/>
</dbReference>
<dbReference type="InterPro" id="IPR041913">
    <property type="entry name" value="POLD3_sf"/>
</dbReference>
<dbReference type="Gene3D" id="3.90.1030.20">
    <property type="entry name" value="DNA polymerase delta, p66 (Cdc27) subunit, wHTH domain"/>
    <property type="match status" value="1"/>
</dbReference>
<dbReference type="KEGG" id="egu:105040593"/>
<evidence type="ECO:0000256" key="1">
    <source>
        <dbReference type="ARBA" id="ARBA00004123"/>
    </source>
</evidence>
<dbReference type="PANTHER" id="PTHR17598:SF13">
    <property type="entry name" value="DNA POLYMERASE DELTA SUBUNIT 3"/>
    <property type="match status" value="1"/>
</dbReference>
<keyword evidence="3" id="KW-0235">DNA replication</keyword>
<dbReference type="OrthoDB" id="514823at2759"/>
<dbReference type="InParanoid" id="A0A6I9QWF6"/>
<keyword evidence="4" id="KW-0539">Nucleus</keyword>
<dbReference type="GO" id="GO:0006297">
    <property type="term" value="P:nucleotide-excision repair, DNA gap filling"/>
    <property type="evidence" value="ECO:0007669"/>
    <property type="project" value="TreeGrafter"/>
</dbReference>
<dbReference type="GeneID" id="105040593"/>
<comment type="subcellular location">
    <subcellularLocation>
        <location evidence="1">Nucleus</location>
    </subcellularLocation>
</comment>
<dbReference type="GO" id="GO:0006271">
    <property type="term" value="P:DNA strand elongation involved in DNA replication"/>
    <property type="evidence" value="ECO:0007669"/>
    <property type="project" value="TreeGrafter"/>
</dbReference>
<feature type="compositionally biased region" description="Polar residues" evidence="5">
    <location>
        <begin position="447"/>
        <end position="465"/>
    </location>
</feature>
<protein>
    <recommendedName>
        <fullName evidence="2">DNA polymerase delta subunit 3</fullName>
    </recommendedName>
</protein>
<dbReference type="RefSeq" id="XP_010915487.1">
    <property type="nucleotide sequence ID" value="XM_010917185.3"/>
</dbReference>
<organism evidence="6 7">
    <name type="scientific">Elaeis guineensis var. tenera</name>
    <name type="common">Oil palm</name>
    <dbReference type="NCBI Taxonomy" id="51953"/>
    <lineage>
        <taxon>Eukaryota</taxon>
        <taxon>Viridiplantae</taxon>
        <taxon>Streptophyta</taxon>
        <taxon>Embryophyta</taxon>
        <taxon>Tracheophyta</taxon>
        <taxon>Spermatophyta</taxon>
        <taxon>Magnoliopsida</taxon>
        <taxon>Liliopsida</taxon>
        <taxon>Arecaceae</taxon>
        <taxon>Arecoideae</taxon>
        <taxon>Cocoseae</taxon>
        <taxon>Elaeidinae</taxon>
        <taxon>Elaeis</taxon>
    </lineage>
</organism>
<name>A0A6I9QWF6_ELAGV</name>
<feature type="compositionally biased region" description="Polar residues" evidence="5">
    <location>
        <begin position="408"/>
        <end position="418"/>
    </location>
</feature>
<gene>
    <name evidence="7" type="primary">LOC105040593</name>
</gene>
<feature type="region of interest" description="Disordered" evidence="5">
    <location>
        <begin position="447"/>
        <end position="517"/>
    </location>
</feature>
<keyword evidence="6" id="KW-1185">Reference proteome</keyword>
<dbReference type="GO" id="GO:0003887">
    <property type="term" value="F:DNA-directed DNA polymerase activity"/>
    <property type="evidence" value="ECO:0007669"/>
    <property type="project" value="TreeGrafter"/>
</dbReference>
<dbReference type="InterPro" id="IPR019038">
    <property type="entry name" value="POLD3"/>
</dbReference>
<dbReference type="Proteomes" id="UP000504607">
    <property type="component" value="Chromosome 3"/>
</dbReference>
<feature type="compositionally biased region" description="Basic and acidic residues" evidence="5">
    <location>
        <begin position="396"/>
        <end position="407"/>
    </location>
</feature>
<evidence type="ECO:0000256" key="4">
    <source>
        <dbReference type="ARBA" id="ARBA00023242"/>
    </source>
</evidence>
<sequence length="517" mass="55933">MPEGRALDILPQIQALVCDKLHVVSYKWLSRNFSVSSNHAKRLLQEFVDKYGHELEVIYQLSGWLKSNPQTYHVQLASGLKLAEVKEEFKDKCSVQVYSVQACIPEDLALLWNAEFVQAEEFFSQPLTEENCLRDNRFCSISTSFVKRTLDGELGAAPAQPINGMGVPVKSKFNSIVKEQPVQPPQKGQAGKLSTKNGMQSTAVTSEKSDKIAPEVIDKGSKPSVVKESGIAVRTNKTKGQSEKALSGSTGSLANLWGRASAKSKPTGSAMETTIDVPDTAVTADAQICAHEAADAASSDDDVPNINCKRESNGANSRKRRVVIDFSDDDEENVVSLASPDLPIGQKKDLDIGEQKRDILRDDQENVKGINSGSSSEVDIRSESKNMIAGISLQQKTHDHAPERITDKNQSTSTATTSPKRKKVLKTRIDERGREVTEVVWEGEAAASNNADKNITTSDAGNSFSGFDFRPPVANKAQVGGSSGPANPVSKGGNKKSARGGGKDTKQGNLLAFFKKI</sequence>
<feature type="region of interest" description="Disordered" evidence="5">
    <location>
        <begin position="295"/>
        <end position="317"/>
    </location>
</feature>